<dbReference type="InterPro" id="IPR009057">
    <property type="entry name" value="Homeodomain-like_sf"/>
</dbReference>
<sequence>MRKRRSFSSEFKKEVVEAIVSGQATGAEISREYSISPVVISKWKKDYKAGKFFENANSTDIARLELKVRELERLVGELTMENRMLKKVRDLNSKKKKEDLSIITSRTWEIYVMNSDGSEKINLTNNPSYDQYLDWSPDGRKISFESTRDRNYEIYVMNADGSEQTRLTNNLADDCDPAWSPNGKKIAFLHSDFGNQEIYVMNTDGSGLKNLTNNPANS</sequence>
<gene>
    <name evidence="3" type="ORF">S01H4_57550</name>
</gene>
<dbReference type="InterPro" id="IPR032485">
    <property type="entry name" value="LRP1-like_beta_prop"/>
</dbReference>
<accession>X1CK14</accession>
<dbReference type="PANTHER" id="PTHR36842">
    <property type="entry name" value="PROTEIN TOLB HOMOLOG"/>
    <property type="match status" value="1"/>
</dbReference>
<dbReference type="InterPro" id="IPR011042">
    <property type="entry name" value="6-blade_b-propeller_TolB-like"/>
</dbReference>
<evidence type="ECO:0000256" key="1">
    <source>
        <dbReference type="SAM" id="Coils"/>
    </source>
</evidence>
<comment type="caution">
    <text evidence="3">The sequence shown here is derived from an EMBL/GenBank/DDBJ whole genome shotgun (WGS) entry which is preliminary data.</text>
</comment>
<feature type="domain" description="Prolow-density lipoprotein receptor-related protein 1-like beta-propeller" evidence="2">
    <location>
        <begin position="108"/>
        <end position="214"/>
    </location>
</feature>
<name>X1CK14_9ZZZZ</name>
<dbReference type="GO" id="GO:0003677">
    <property type="term" value="F:DNA binding"/>
    <property type="evidence" value="ECO:0007669"/>
    <property type="project" value="InterPro"/>
</dbReference>
<dbReference type="Pfam" id="PF01527">
    <property type="entry name" value="HTH_Tnp_1"/>
    <property type="match status" value="1"/>
</dbReference>
<dbReference type="SUPFAM" id="SSF82171">
    <property type="entry name" value="DPP6 N-terminal domain-like"/>
    <property type="match status" value="1"/>
</dbReference>
<feature type="coiled-coil region" evidence="1">
    <location>
        <begin position="61"/>
        <end position="88"/>
    </location>
</feature>
<dbReference type="SUPFAM" id="SSF46689">
    <property type="entry name" value="Homeodomain-like"/>
    <property type="match status" value="1"/>
</dbReference>
<dbReference type="GO" id="GO:0004803">
    <property type="term" value="F:transposase activity"/>
    <property type="evidence" value="ECO:0007669"/>
    <property type="project" value="InterPro"/>
</dbReference>
<dbReference type="Gene3D" id="2.120.10.30">
    <property type="entry name" value="TolB, C-terminal domain"/>
    <property type="match status" value="1"/>
</dbReference>
<dbReference type="GO" id="GO:0006313">
    <property type="term" value="P:DNA transposition"/>
    <property type="evidence" value="ECO:0007669"/>
    <property type="project" value="InterPro"/>
</dbReference>
<reference evidence="3" key="1">
    <citation type="journal article" date="2014" name="Front. Microbiol.">
        <title>High frequency of phylogenetically diverse reductive dehalogenase-homologous genes in deep subseafloor sedimentary metagenomes.</title>
        <authorList>
            <person name="Kawai M."/>
            <person name="Futagami T."/>
            <person name="Toyoda A."/>
            <person name="Takaki Y."/>
            <person name="Nishi S."/>
            <person name="Hori S."/>
            <person name="Arai W."/>
            <person name="Tsubouchi T."/>
            <person name="Morono Y."/>
            <person name="Uchiyama I."/>
            <person name="Ito T."/>
            <person name="Fujiyama A."/>
            <person name="Inagaki F."/>
            <person name="Takami H."/>
        </authorList>
    </citation>
    <scope>NUCLEOTIDE SEQUENCE</scope>
    <source>
        <strain evidence="3">Expedition CK06-06</strain>
    </source>
</reference>
<keyword evidence="1" id="KW-0175">Coiled coil</keyword>
<dbReference type="InterPro" id="IPR036388">
    <property type="entry name" value="WH-like_DNA-bd_sf"/>
</dbReference>
<dbReference type="EMBL" id="BART01033503">
    <property type="protein sequence ID" value="GAH08052.1"/>
    <property type="molecule type" value="Genomic_DNA"/>
</dbReference>
<evidence type="ECO:0000313" key="3">
    <source>
        <dbReference type="EMBL" id="GAH08052.1"/>
    </source>
</evidence>
<dbReference type="Gene3D" id="1.10.10.10">
    <property type="entry name" value="Winged helix-like DNA-binding domain superfamily/Winged helix DNA-binding domain"/>
    <property type="match status" value="1"/>
</dbReference>
<feature type="non-terminal residue" evidence="3">
    <location>
        <position position="218"/>
    </location>
</feature>
<protein>
    <recommendedName>
        <fullName evidence="2">Prolow-density lipoprotein receptor-related protein 1-like beta-propeller domain-containing protein</fullName>
    </recommendedName>
</protein>
<proteinExistence type="predicted"/>
<dbReference type="InterPro" id="IPR002514">
    <property type="entry name" value="Transposase_8"/>
</dbReference>
<dbReference type="AlphaFoldDB" id="X1CK14"/>
<dbReference type="PANTHER" id="PTHR36842:SF1">
    <property type="entry name" value="PROTEIN TOLB"/>
    <property type="match status" value="1"/>
</dbReference>
<dbReference type="Pfam" id="PF16472">
    <property type="entry name" value="DUF5050"/>
    <property type="match status" value="1"/>
</dbReference>
<organism evidence="3">
    <name type="scientific">marine sediment metagenome</name>
    <dbReference type="NCBI Taxonomy" id="412755"/>
    <lineage>
        <taxon>unclassified sequences</taxon>
        <taxon>metagenomes</taxon>
        <taxon>ecological metagenomes</taxon>
    </lineage>
</organism>
<evidence type="ECO:0000259" key="2">
    <source>
        <dbReference type="Pfam" id="PF16472"/>
    </source>
</evidence>